<evidence type="ECO:0000313" key="6">
    <source>
        <dbReference type="EnsemblPlants" id="Bo1g134430.1"/>
    </source>
</evidence>
<dbReference type="PANTHER" id="PTHR31707">
    <property type="entry name" value="PECTINESTERASE"/>
    <property type="match status" value="1"/>
</dbReference>
<keyword evidence="7" id="KW-1185">Reference proteome</keyword>
<evidence type="ECO:0000256" key="2">
    <source>
        <dbReference type="ARBA" id="ARBA00022801"/>
    </source>
</evidence>
<dbReference type="AlphaFoldDB" id="A0A0D3ADQ4"/>
<dbReference type="Gene3D" id="2.160.20.10">
    <property type="entry name" value="Single-stranded right-handed beta-helix, Pectin lyase-like"/>
    <property type="match status" value="2"/>
</dbReference>
<evidence type="ECO:0000259" key="5">
    <source>
        <dbReference type="Pfam" id="PF01095"/>
    </source>
</evidence>
<dbReference type="InterPro" id="IPR000070">
    <property type="entry name" value="Pectinesterase_cat"/>
</dbReference>
<dbReference type="eggNOG" id="ENOG502QVK0">
    <property type="taxonomic scope" value="Eukaryota"/>
</dbReference>
<dbReference type="InterPro" id="IPR011050">
    <property type="entry name" value="Pectin_lyase_fold/virulence"/>
</dbReference>
<feature type="domain" description="Pectinesterase catalytic" evidence="5">
    <location>
        <begin position="5"/>
        <end position="43"/>
    </location>
</feature>
<name>A0A0D3ADQ4_BRAOL</name>
<dbReference type="InterPro" id="IPR012334">
    <property type="entry name" value="Pectin_lyas_fold"/>
</dbReference>
<proteinExistence type="predicted"/>
<dbReference type="GO" id="GO:0045490">
    <property type="term" value="P:pectin catabolic process"/>
    <property type="evidence" value="ECO:0007669"/>
    <property type="project" value="UniProtKB-UniPathway"/>
</dbReference>
<evidence type="ECO:0000256" key="1">
    <source>
        <dbReference type="ARBA" id="ARBA00005184"/>
    </source>
</evidence>
<dbReference type="Pfam" id="PF01095">
    <property type="entry name" value="Pectinesterase"/>
    <property type="match status" value="3"/>
</dbReference>
<dbReference type="UniPathway" id="UPA00545">
    <property type="reaction ID" value="UER00823"/>
</dbReference>
<feature type="domain" description="Pectinesterase catalytic" evidence="5">
    <location>
        <begin position="75"/>
        <end position="112"/>
    </location>
</feature>
<dbReference type="GO" id="GO:0030599">
    <property type="term" value="F:pectinesterase activity"/>
    <property type="evidence" value="ECO:0007669"/>
    <property type="project" value="InterPro"/>
</dbReference>
<dbReference type="SUPFAM" id="SSF51126">
    <property type="entry name" value="Pectin lyase-like"/>
    <property type="match status" value="1"/>
</dbReference>
<evidence type="ECO:0000256" key="4">
    <source>
        <dbReference type="SAM" id="MobiDB-lite"/>
    </source>
</evidence>
<feature type="domain" description="Pectinesterase catalytic" evidence="5">
    <location>
        <begin position="120"/>
        <end position="171"/>
    </location>
</feature>
<accession>A0A0D3ADQ4</accession>
<sequence>MWGPAAVCERFLARDITFQNTAGPSKHQVVALRVGSHFSAFYQFFRQVPHRRNRSSSETPPSFSKTATSMLADQTPARKNMVMAQGRTDPNQNTGIIIQRCRIGATSDLQPKGGPSGERTGTFALNTLTYREYANKGAGAGTARRVRWRGFKVITYASEAQRYTAGQFIGGGGWLGSTGSLSPSVFEMLLL</sequence>
<reference evidence="6 7" key="1">
    <citation type="journal article" date="2014" name="Genome Biol.">
        <title>Transcriptome and methylome profiling reveals relics of genome dominance in the mesopolyploid Brassica oleracea.</title>
        <authorList>
            <person name="Parkin I.A."/>
            <person name="Koh C."/>
            <person name="Tang H."/>
            <person name="Robinson S.J."/>
            <person name="Kagale S."/>
            <person name="Clarke W.E."/>
            <person name="Town C.D."/>
            <person name="Nixon J."/>
            <person name="Krishnakumar V."/>
            <person name="Bidwell S.L."/>
            <person name="Denoeud F."/>
            <person name="Belcram H."/>
            <person name="Links M.G."/>
            <person name="Just J."/>
            <person name="Clarke C."/>
            <person name="Bender T."/>
            <person name="Huebert T."/>
            <person name="Mason A.S."/>
            <person name="Pires J.C."/>
            <person name="Barker G."/>
            <person name="Moore J."/>
            <person name="Walley P.G."/>
            <person name="Manoli S."/>
            <person name="Batley J."/>
            <person name="Edwards D."/>
            <person name="Nelson M.N."/>
            <person name="Wang X."/>
            <person name="Paterson A.H."/>
            <person name="King G."/>
            <person name="Bancroft I."/>
            <person name="Chalhoub B."/>
            <person name="Sharpe A.G."/>
        </authorList>
    </citation>
    <scope>NUCLEOTIDE SEQUENCE</scope>
    <source>
        <strain evidence="6 7">cv. TO1000</strain>
    </source>
</reference>
<evidence type="ECO:0000256" key="3">
    <source>
        <dbReference type="ARBA" id="ARBA00023085"/>
    </source>
</evidence>
<reference evidence="6" key="2">
    <citation type="submission" date="2015-03" db="UniProtKB">
        <authorList>
            <consortium name="EnsemblPlants"/>
        </authorList>
    </citation>
    <scope>IDENTIFICATION</scope>
</reference>
<protein>
    <submittedName>
        <fullName evidence="6">Pectinesterase</fullName>
    </submittedName>
</protein>
<dbReference type="Gramene" id="Bo1g134430.1">
    <property type="protein sequence ID" value="Bo1g134430.1"/>
    <property type="gene ID" value="Bo1g134430"/>
</dbReference>
<keyword evidence="2" id="KW-0378">Hydrolase</keyword>
<dbReference type="STRING" id="109376.A0A0D3ADQ4"/>
<dbReference type="GO" id="GO:0042545">
    <property type="term" value="P:cell wall modification"/>
    <property type="evidence" value="ECO:0007669"/>
    <property type="project" value="InterPro"/>
</dbReference>
<feature type="compositionally biased region" description="Polar residues" evidence="4">
    <location>
        <begin position="56"/>
        <end position="68"/>
    </location>
</feature>
<comment type="pathway">
    <text evidence="1">Glycan metabolism; pectin degradation; 2-dehydro-3-deoxy-D-gluconate from pectin: step 1/5.</text>
</comment>
<feature type="region of interest" description="Disordered" evidence="4">
    <location>
        <begin position="49"/>
        <end position="68"/>
    </location>
</feature>
<organism evidence="6 7">
    <name type="scientific">Brassica oleracea var. oleracea</name>
    <dbReference type="NCBI Taxonomy" id="109376"/>
    <lineage>
        <taxon>Eukaryota</taxon>
        <taxon>Viridiplantae</taxon>
        <taxon>Streptophyta</taxon>
        <taxon>Embryophyta</taxon>
        <taxon>Tracheophyta</taxon>
        <taxon>Spermatophyta</taxon>
        <taxon>Magnoliopsida</taxon>
        <taxon>eudicotyledons</taxon>
        <taxon>Gunneridae</taxon>
        <taxon>Pentapetalae</taxon>
        <taxon>rosids</taxon>
        <taxon>malvids</taxon>
        <taxon>Brassicales</taxon>
        <taxon>Brassicaceae</taxon>
        <taxon>Brassiceae</taxon>
        <taxon>Brassica</taxon>
    </lineage>
</organism>
<dbReference type="Proteomes" id="UP000032141">
    <property type="component" value="Chromosome C1"/>
</dbReference>
<evidence type="ECO:0000313" key="7">
    <source>
        <dbReference type="Proteomes" id="UP000032141"/>
    </source>
</evidence>
<dbReference type="EnsemblPlants" id="Bo1g134430.1">
    <property type="protein sequence ID" value="Bo1g134430.1"/>
    <property type="gene ID" value="Bo1g134430"/>
</dbReference>
<dbReference type="HOGENOM" id="CLU_1699982_0_0_1"/>
<keyword evidence="3" id="KW-0063">Aspartyl esterase</keyword>